<feature type="binding site" evidence="4">
    <location>
        <position position="187"/>
    </location>
    <ligand>
        <name>3-dehydroquinate</name>
        <dbReference type="ChEBI" id="CHEBI:32364"/>
    </ligand>
</feature>
<name>L9W4Y0_9EURY</name>
<feature type="binding site" evidence="4">
    <location>
        <position position="212"/>
    </location>
    <ligand>
        <name>3-dehydroquinate</name>
        <dbReference type="ChEBI" id="CHEBI:32364"/>
    </ligand>
</feature>
<dbReference type="AlphaFoldDB" id="L9W4Y0"/>
<organism evidence="5 6">
    <name type="scientific">Natronorubrum sulfidifaciens JCM 14089</name>
    <dbReference type="NCBI Taxonomy" id="1230460"/>
    <lineage>
        <taxon>Archaea</taxon>
        <taxon>Methanobacteriati</taxon>
        <taxon>Methanobacteriota</taxon>
        <taxon>Stenosarchaea group</taxon>
        <taxon>Halobacteria</taxon>
        <taxon>Halobacteriales</taxon>
        <taxon>Natrialbaceae</taxon>
        <taxon>Natronorubrum</taxon>
    </lineage>
</organism>
<dbReference type="PANTHER" id="PTHR43699">
    <property type="entry name" value="3-DEHYDROQUINATE DEHYDRATASE"/>
    <property type="match status" value="1"/>
</dbReference>
<dbReference type="InterPro" id="IPR050146">
    <property type="entry name" value="Type-I_3-dehydroquinase"/>
</dbReference>
<dbReference type="UniPathway" id="UPA00053">
    <property type="reaction ID" value="UER00086"/>
</dbReference>
<dbReference type="InterPro" id="IPR013785">
    <property type="entry name" value="Aldolase_TIM"/>
</dbReference>
<keyword evidence="3 4" id="KW-0704">Schiff base</keyword>
<evidence type="ECO:0000256" key="1">
    <source>
        <dbReference type="ARBA" id="ARBA00001864"/>
    </source>
</evidence>
<comment type="caution">
    <text evidence="5">The sequence shown here is derived from an EMBL/GenBank/DDBJ whole genome shotgun (WGS) entry which is preliminary data.</text>
</comment>
<comment type="pathway">
    <text evidence="4">Metabolic intermediate biosynthesis; chorismate biosynthesis; chorismate from D-erythrose 4-phosphate and phosphoenolpyruvate: step 3/7.</text>
</comment>
<dbReference type="STRING" id="1230460.C495_10679"/>
<dbReference type="PATRIC" id="fig|1230460.4.peg.2168"/>
<dbReference type="GO" id="GO:0046279">
    <property type="term" value="P:3,4-dihydroxybenzoate biosynthetic process"/>
    <property type="evidence" value="ECO:0007669"/>
    <property type="project" value="TreeGrafter"/>
</dbReference>
<comment type="caution">
    <text evidence="4">Lacks conserved residue(s) required for the propagation of feature annotation.</text>
</comment>
<dbReference type="PANTHER" id="PTHR43699:SF1">
    <property type="entry name" value="3-DEHYDROQUINATE DEHYDRATASE"/>
    <property type="match status" value="1"/>
</dbReference>
<dbReference type="SUPFAM" id="SSF51569">
    <property type="entry name" value="Aldolase"/>
    <property type="match status" value="1"/>
</dbReference>
<dbReference type="Gene3D" id="3.20.20.70">
    <property type="entry name" value="Aldolase class I"/>
    <property type="match status" value="1"/>
</dbReference>
<comment type="subunit">
    <text evidence="4">Homodimer.</text>
</comment>
<reference evidence="5 6" key="1">
    <citation type="journal article" date="2014" name="PLoS Genet.">
        <title>Phylogenetically driven sequencing of extremely halophilic archaea reveals strategies for static and dynamic osmo-response.</title>
        <authorList>
            <person name="Becker E.A."/>
            <person name="Seitzer P.M."/>
            <person name="Tritt A."/>
            <person name="Larsen D."/>
            <person name="Krusor M."/>
            <person name="Yao A.I."/>
            <person name="Wu D."/>
            <person name="Madern D."/>
            <person name="Eisen J.A."/>
            <person name="Darling A.E."/>
            <person name="Facciotti M.T."/>
        </authorList>
    </citation>
    <scope>NUCLEOTIDE SEQUENCE [LARGE SCALE GENOMIC DNA]</scope>
    <source>
        <strain evidence="5 6">JCM 14089</strain>
    </source>
</reference>
<dbReference type="GO" id="GO:0009423">
    <property type="term" value="P:chorismate biosynthetic process"/>
    <property type="evidence" value="ECO:0007669"/>
    <property type="project" value="UniProtKB-UniRule"/>
</dbReference>
<evidence type="ECO:0000256" key="3">
    <source>
        <dbReference type="ARBA" id="ARBA00023270"/>
    </source>
</evidence>
<evidence type="ECO:0000256" key="4">
    <source>
        <dbReference type="HAMAP-Rule" id="MF_00214"/>
    </source>
</evidence>
<feature type="active site" description="Schiff-base intermediate with substrate" evidence="4">
    <location>
        <position position="146"/>
    </location>
</feature>
<dbReference type="EMBL" id="AOHX01000039">
    <property type="protein sequence ID" value="ELY44361.1"/>
    <property type="molecule type" value="Genomic_DNA"/>
</dbReference>
<protein>
    <recommendedName>
        <fullName evidence="4">3-dehydroquinate dehydratase</fullName>
        <shortName evidence="4">3-dehydroquinase</shortName>
        <ecNumber evidence="4">4.2.1.10</ecNumber>
    </recommendedName>
    <alternativeName>
        <fullName evidence="4">Type I DHQase</fullName>
    </alternativeName>
    <alternativeName>
        <fullName evidence="4">Type I dehydroquinase</fullName>
        <shortName evidence="4">DHQ1</shortName>
    </alternativeName>
</protein>
<dbReference type="EC" id="4.2.1.10" evidence="4"/>
<feature type="binding site" evidence="4">
    <location>
        <position position="58"/>
    </location>
    <ligand>
        <name>3-dehydroquinate</name>
        <dbReference type="ChEBI" id="CHEBI:32364"/>
    </ligand>
</feature>
<feature type="binding site" evidence="4">
    <location>
        <begin position="29"/>
        <end position="31"/>
    </location>
    <ligand>
        <name>3-dehydroquinate</name>
        <dbReference type="ChEBI" id="CHEBI:32364"/>
    </ligand>
</feature>
<evidence type="ECO:0000256" key="2">
    <source>
        <dbReference type="ARBA" id="ARBA00023239"/>
    </source>
</evidence>
<dbReference type="InterPro" id="IPR001381">
    <property type="entry name" value="DHquinase_I"/>
</dbReference>
<evidence type="ECO:0000313" key="5">
    <source>
        <dbReference type="EMBL" id="ELY44361.1"/>
    </source>
</evidence>
<proteinExistence type="inferred from homology"/>
<keyword evidence="2 4" id="KW-0456">Lyase</keyword>
<dbReference type="RefSeq" id="WP_008162722.1">
    <property type="nucleotide sequence ID" value="NZ_AOHX01000039.1"/>
</dbReference>
<dbReference type="GO" id="GO:0008652">
    <property type="term" value="P:amino acid biosynthetic process"/>
    <property type="evidence" value="ECO:0007669"/>
    <property type="project" value="UniProtKB-KW"/>
</dbReference>
<comment type="function">
    <text evidence="4">Involved in the third step of the chorismate pathway, which leads to the biosynthesis of aromatic amino acids. Catalyzes the cis-dehydration of 3-dehydroquinate (DHQ) and introduces the first double bond of the aromatic ring to yield 3-dehydroshikimate.</text>
</comment>
<dbReference type="Proteomes" id="UP000011661">
    <property type="component" value="Unassembled WGS sequence"/>
</dbReference>
<accession>L9W4Y0</accession>
<gene>
    <name evidence="4" type="primary">aroD</name>
    <name evidence="5" type="ORF">C495_10679</name>
</gene>
<sequence>MDFESFVLAASTADLADEPAAREHADAIEYRMDLAAEPLAALEAYDGDGELPILATNRAAWEGGEWDGDDERRLEALAEATAIDAVEAIDIELEAILAGDADDLLETARKRGVAVVASAHDFEGTPTRGEMVSTLTEAHKYADIAKIAVTAESHKDTLAVLAATEQLTAHGDPVATMAMGELGSHTRAVAPVYGSRIGYAPVDPADATAPGQYDLETLSRLVADLS</sequence>
<dbReference type="GO" id="GO:0009073">
    <property type="term" value="P:aromatic amino acid family biosynthetic process"/>
    <property type="evidence" value="ECO:0007669"/>
    <property type="project" value="UniProtKB-KW"/>
</dbReference>
<evidence type="ECO:0000313" key="6">
    <source>
        <dbReference type="Proteomes" id="UP000011661"/>
    </source>
</evidence>
<feature type="active site" description="Proton donor/acceptor" evidence="4">
    <location>
        <position position="120"/>
    </location>
</feature>
<keyword evidence="4" id="KW-0028">Amino-acid biosynthesis</keyword>
<keyword evidence="6" id="KW-1185">Reference proteome</keyword>
<comment type="catalytic activity">
    <reaction evidence="1 4">
        <text>3-dehydroquinate = 3-dehydroshikimate + H2O</text>
        <dbReference type="Rhea" id="RHEA:21096"/>
        <dbReference type="ChEBI" id="CHEBI:15377"/>
        <dbReference type="ChEBI" id="CHEBI:16630"/>
        <dbReference type="ChEBI" id="CHEBI:32364"/>
        <dbReference type="EC" id="4.2.1.10"/>
    </reaction>
</comment>
<feature type="binding site" evidence="4">
    <location>
        <position position="208"/>
    </location>
    <ligand>
        <name>3-dehydroquinate</name>
        <dbReference type="ChEBI" id="CHEBI:32364"/>
    </ligand>
</feature>
<dbReference type="eggNOG" id="arCOG02097">
    <property type="taxonomic scope" value="Archaea"/>
</dbReference>
<comment type="similarity">
    <text evidence="4">Belongs to the type-I 3-dehydroquinase family.</text>
</comment>
<dbReference type="CDD" id="cd00502">
    <property type="entry name" value="DHQase_I"/>
    <property type="match status" value="1"/>
</dbReference>
<dbReference type="HAMAP" id="MF_00214">
    <property type="entry name" value="AroD"/>
    <property type="match status" value="1"/>
</dbReference>
<dbReference type="Pfam" id="PF01487">
    <property type="entry name" value="DHquinase_I"/>
    <property type="match status" value="1"/>
</dbReference>
<dbReference type="GO" id="GO:0003855">
    <property type="term" value="F:3-dehydroquinate dehydratase activity"/>
    <property type="evidence" value="ECO:0007669"/>
    <property type="project" value="UniProtKB-UniRule"/>
</dbReference>
<keyword evidence="4" id="KW-0057">Aromatic amino acid biosynthesis</keyword>